<evidence type="ECO:0000313" key="5">
    <source>
        <dbReference type="EMBL" id="KAK7939968.1"/>
    </source>
</evidence>
<accession>A0AAW0PW78</accession>
<dbReference type="InterPro" id="IPR020864">
    <property type="entry name" value="MACPF"/>
</dbReference>
<dbReference type="SUPFAM" id="SSF49562">
    <property type="entry name" value="C2 domain (Calcium/lipid-binding domain, CaLB)"/>
    <property type="match status" value="1"/>
</dbReference>
<feature type="domain" description="C2" evidence="3">
    <location>
        <begin position="391"/>
        <end position="516"/>
    </location>
</feature>
<dbReference type="PROSITE" id="PS51412">
    <property type="entry name" value="MACPF_2"/>
    <property type="match status" value="1"/>
</dbReference>
<dbReference type="PANTHER" id="PTHR46096:SF3">
    <property type="entry name" value="PERFORIN-1"/>
    <property type="match status" value="1"/>
</dbReference>
<dbReference type="PROSITE" id="PS50004">
    <property type="entry name" value="C2"/>
    <property type="match status" value="1"/>
</dbReference>
<dbReference type="InterPro" id="IPR000008">
    <property type="entry name" value="C2_dom"/>
</dbReference>
<feature type="signal peptide" evidence="2">
    <location>
        <begin position="1"/>
        <end position="19"/>
    </location>
</feature>
<evidence type="ECO:0000259" key="3">
    <source>
        <dbReference type="PROSITE" id="PS50004"/>
    </source>
</evidence>
<dbReference type="InterPro" id="IPR052784">
    <property type="entry name" value="Perforin-1_pore-forming"/>
</dbReference>
<feature type="domain" description="MACPF" evidence="4">
    <location>
        <begin position="25"/>
        <end position="369"/>
    </location>
</feature>
<dbReference type="SMART" id="SM00457">
    <property type="entry name" value="MACPF"/>
    <property type="match status" value="1"/>
</dbReference>
<dbReference type="Proteomes" id="UP001460270">
    <property type="component" value="Unassembled WGS sequence"/>
</dbReference>
<dbReference type="EMBL" id="JBBPFD010000002">
    <property type="protein sequence ID" value="KAK7939968.1"/>
    <property type="molecule type" value="Genomic_DNA"/>
</dbReference>
<evidence type="ECO:0000313" key="6">
    <source>
        <dbReference type="Proteomes" id="UP001460270"/>
    </source>
</evidence>
<dbReference type="PANTHER" id="PTHR46096">
    <property type="entry name" value="PERFORIN-1"/>
    <property type="match status" value="1"/>
</dbReference>
<comment type="caution">
    <text evidence="5">The sequence shown here is derived from an EMBL/GenBank/DDBJ whole genome shotgun (WGS) entry which is preliminary data.</text>
</comment>
<gene>
    <name evidence="5" type="ORF">WMY93_003294</name>
</gene>
<dbReference type="AlphaFoldDB" id="A0AAW0PW78"/>
<evidence type="ECO:0000256" key="1">
    <source>
        <dbReference type="ARBA" id="ARBA00022729"/>
    </source>
</evidence>
<evidence type="ECO:0000259" key="4">
    <source>
        <dbReference type="PROSITE" id="PS51412"/>
    </source>
</evidence>
<evidence type="ECO:0008006" key="7">
    <source>
        <dbReference type="Google" id="ProtNLM"/>
    </source>
</evidence>
<protein>
    <recommendedName>
        <fullName evidence="7">Perforin</fullName>
    </recommendedName>
</protein>
<dbReference type="GO" id="GO:0001913">
    <property type="term" value="P:T cell mediated cytotoxicity"/>
    <property type="evidence" value="ECO:0007669"/>
    <property type="project" value="TreeGrafter"/>
</dbReference>
<keyword evidence="1 2" id="KW-0732">Signal</keyword>
<evidence type="ECO:0000256" key="2">
    <source>
        <dbReference type="SAM" id="SignalP"/>
    </source>
</evidence>
<dbReference type="GO" id="GO:0001771">
    <property type="term" value="P:immunological synapse formation"/>
    <property type="evidence" value="ECO:0007669"/>
    <property type="project" value="TreeGrafter"/>
</dbReference>
<feature type="chain" id="PRO_5043620460" description="Perforin" evidence="2">
    <location>
        <begin position="20"/>
        <end position="574"/>
    </location>
</feature>
<dbReference type="Pfam" id="PF01823">
    <property type="entry name" value="MACPF"/>
    <property type="match status" value="1"/>
</dbReference>
<sequence length="574" mass="64446">MRLLIAVTHLLFFIHDAHLHCTDGKPKDCLEAEFVPGTALGGEGFDVTKMEQKGAYVIDMNQWKRKDKTCTLCSNPFMENKKQKLPLSVEDWRAKQSCSAKVTSQLHKSSEALVSSSAKSIQNNWKSNLKVDVKDKSGSLMLAGTQSKMADYSMEKTKNDKYSFSTQGMSCEFYRFRISSSPKLHRDFRKAIKELPKCYNEKTKDQFYGLIDKFGTHYITKVHAGGSVTSVTSIRECEANLQGLSAEEVQACLEVEASASFGVVVSTQSEAKHCKSDIQKSDKKSAFSSSFNERFTEIRGGHTTEPDLLFSAEKEPSAYKEWLNSLPQHPDIISYSLESLHQLLPSKSPSHSNLRSAISHYILERGLWKNCSAPCPAGVKTDPRDSCVCQCHNNAGLNSNCCPSQKGLARVIITVQRASGLWGDSTTPTDGYVKVFRGKTWWRSRVISNNNEPVFRYVVDWGDVNLLEDNKVRFEVWDEDNKWDDDLLGECERFLTPGVKEDVCNLQHGRLFFKWQVECAPNLGGNLCSDYKPSPVSPALKGWYKSRNAHAVPKALLREWGVFVNGSISNHTKV</sequence>
<dbReference type="GO" id="GO:0016020">
    <property type="term" value="C:membrane"/>
    <property type="evidence" value="ECO:0007669"/>
    <property type="project" value="TreeGrafter"/>
</dbReference>
<dbReference type="Gene3D" id="2.60.40.150">
    <property type="entry name" value="C2 domain"/>
    <property type="match status" value="1"/>
</dbReference>
<organism evidence="5 6">
    <name type="scientific">Mugilogobius chulae</name>
    <name type="common">yellowstripe goby</name>
    <dbReference type="NCBI Taxonomy" id="88201"/>
    <lineage>
        <taxon>Eukaryota</taxon>
        <taxon>Metazoa</taxon>
        <taxon>Chordata</taxon>
        <taxon>Craniata</taxon>
        <taxon>Vertebrata</taxon>
        <taxon>Euteleostomi</taxon>
        <taxon>Actinopterygii</taxon>
        <taxon>Neopterygii</taxon>
        <taxon>Teleostei</taxon>
        <taxon>Neoteleostei</taxon>
        <taxon>Acanthomorphata</taxon>
        <taxon>Gobiaria</taxon>
        <taxon>Gobiiformes</taxon>
        <taxon>Gobioidei</taxon>
        <taxon>Gobiidae</taxon>
        <taxon>Gobionellinae</taxon>
        <taxon>Mugilogobius</taxon>
    </lineage>
</organism>
<reference evidence="6" key="1">
    <citation type="submission" date="2024-04" db="EMBL/GenBank/DDBJ databases">
        <title>Salinicola lusitanus LLJ914,a marine bacterium isolated from the Okinawa Trough.</title>
        <authorList>
            <person name="Li J."/>
        </authorList>
    </citation>
    <scope>NUCLEOTIDE SEQUENCE [LARGE SCALE GENOMIC DNA]</scope>
</reference>
<dbReference type="SMART" id="SM00239">
    <property type="entry name" value="C2"/>
    <property type="match status" value="1"/>
</dbReference>
<dbReference type="GO" id="GO:0051607">
    <property type="term" value="P:defense response to virus"/>
    <property type="evidence" value="ECO:0007669"/>
    <property type="project" value="TreeGrafter"/>
</dbReference>
<dbReference type="Pfam" id="PF00168">
    <property type="entry name" value="C2"/>
    <property type="match status" value="1"/>
</dbReference>
<dbReference type="GO" id="GO:0022829">
    <property type="term" value="F:wide pore channel activity"/>
    <property type="evidence" value="ECO:0007669"/>
    <property type="project" value="TreeGrafter"/>
</dbReference>
<name>A0AAW0PW78_9GOBI</name>
<proteinExistence type="predicted"/>
<keyword evidence="6" id="KW-1185">Reference proteome</keyword>
<dbReference type="InterPro" id="IPR035892">
    <property type="entry name" value="C2_domain_sf"/>
</dbReference>